<accession>A0A1Q4H997</accession>
<sequence length="426" mass="43778">MTLAITLAVIVGLLLLGTPLIIAMAGGVALYATMGGSWMLQYPQQVTDGMSSFVLLAMPLFILAGVVMNAGGIAERVFAFARAVFGPLPGGLAQVNVSTSLFFGGMVGTSVADLAGTGSTIIPQMRKHGYPGPYAAALTASSSGIGPLIPPSSPMILYAAATGTSLGALFLAGIIPGLILTAVLMVVVAVQAKRNGWGEKIEFSGREAWRTLRGSILAFGVPVLVICGLVLGIFTPTESGAFAVVYAVVISMVVMRSLGFRRLYRCLVEAAVLTGEVMLIVGVSVALGAVLAMAGLPKALTDFATMIVPGDVQIGYVVVLALTAILAGMLFDPLIPVIMPVMLPTMLAVGIDPLHFGVIIVLTVIIGQVTPPVAMSLVVAAKIAKVDAWGVLRANTPFLLATIAVLVLVILFPALATWLPSVMGGP</sequence>
<feature type="transmembrane region" description="Helical" evidence="7">
    <location>
        <begin position="270"/>
        <end position="294"/>
    </location>
</feature>
<comment type="subcellular location">
    <subcellularLocation>
        <location evidence="1">Cell inner membrane</location>
        <topology evidence="1">Multi-pass membrane protein</topology>
    </subcellularLocation>
</comment>
<evidence type="ECO:0000256" key="3">
    <source>
        <dbReference type="ARBA" id="ARBA00022519"/>
    </source>
</evidence>
<dbReference type="PIRSF" id="PIRSF006066">
    <property type="entry name" value="HI0050"/>
    <property type="match status" value="1"/>
</dbReference>
<keyword evidence="4 7" id="KW-0812">Transmembrane</keyword>
<feature type="transmembrane region" description="Helical" evidence="7">
    <location>
        <begin position="211"/>
        <end position="234"/>
    </location>
</feature>
<keyword evidence="6 7" id="KW-0472">Membrane</keyword>
<feature type="transmembrane region" description="Helical" evidence="7">
    <location>
        <begin position="314"/>
        <end position="335"/>
    </location>
</feature>
<feature type="transmembrane region" description="Helical" evidence="7">
    <location>
        <begin position="166"/>
        <end position="190"/>
    </location>
</feature>
<feature type="transmembrane region" description="Helical" evidence="7">
    <location>
        <begin position="347"/>
        <end position="367"/>
    </location>
</feature>
<evidence type="ECO:0000259" key="8">
    <source>
        <dbReference type="Pfam" id="PF06808"/>
    </source>
</evidence>
<dbReference type="Proteomes" id="UP000220340">
    <property type="component" value="Unassembled WGS sequence"/>
</dbReference>
<dbReference type="InterPro" id="IPR010656">
    <property type="entry name" value="DctM"/>
</dbReference>
<evidence type="ECO:0000256" key="5">
    <source>
        <dbReference type="ARBA" id="ARBA00022989"/>
    </source>
</evidence>
<feature type="transmembrane region" description="Helical" evidence="7">
    <location>
        <begin position="240"/>
        <end position="258"/>
    </location>
</feature>
<dbReference type="PANTHER" id="PTHR33362">
    <property type="entry name" value="SIALIC ACID TRAP TRANSPORTER PERMEASE PROTEIN SIAT-RELATED"/>
    <property type="match status" value="1"/>
</dbReference>
<feature type="transmembrane region" description="Helical" evidence="7">
    <location>
        <begin position="77"/>
        <end position="95"/>
    </location>
</feature>
<name>A0A1Q4H997_9MYCO</name>
<comment type="caution">
    <text evidence="9">The sequence shown here is derived from an EMBL/GenBank/DDBJ whole genome shotgun (WGS) entry which is preliminary data.</text>
</comment>
<reference evidence="10 12" key="2">
    <citation type="submission" date="2017-10" db="EMBL/GenBank/DDBJ databases">
        <title>The new phylogeny of genus Mycobacterium.</title>
        <authorList>
            <person name="Tortoli E."/>
            <person name="Trovato A."/>
            <person name="Cirillo D.M."/>
        </authorList>
    </citation>
    <scope>NUCLEOTIDE SEQUENCE [LARGE SCALE GENOMIC DNA]</scope>
    <source>
        <strain evidence="10 12">IP141170001</strain>
    </source>
</reference>
<dbReference type="OrthoDB" id="9777699at2"/>
<evidence type="ECO:0000256" key="7">
    <source>
        <dbReference type="SAM" id="Phobius"/>
    </source>
</evidence>
<keyword evidence="5 7" id="KW-1133">Transmembrane helix</keyword>
<keyword evidence="3" id="KW-0997">Cell inner membrane</keyword>
<keyword evidence="12" id="KW-1185">Reference proteome</keyword>
<feature type="domain" description="TRAP C4-dicarboxylate transport system permease DctM subunit" evidence="8">
    <location>
        <begin position="8"/>
        <end position="415"/>
    </location>
</feature>
<dbReference type="GO" id="GO:0022857">
    <property type="term" value="F:transmembrane transporter activity"/>
    <property type="evidence" value="ECO:0007669"/>
    <property type="project" value="TreeGrafter"/>
</dbReference>
<proteinExistence type="predicted"/>
<evidence type="ECO:0000313" key="10">
    <source>
        <dbReference type="EMBL" id="PEG55664.1"/>
    </source>
</evidence>
<keyword evidence="2" id="KW-1003">Cell membrane</keyword>
<feature type="transmembrane region" description="Helical" evidence="7">
    <location>
        <begin position="399"/>
        <end position="419"/>
    </location>
</feature>
<evidence type="ECO:0000313" key="9">
    <source>
        <dbReference type="EMBL" id="OPE55992.1"/>
    </source>
</evidence>
<dbReference type="NCBIfam" id="TIGR00786">
    <property type="entry name" value="dctM"/>
    <property type="match status" value="1"/>
</dbReference>
<dbReference type="Pfam" id="PF06808">
    <property type="entry name" value="DctM"/>
    <property type="match status" value="1"/>
</dbReference>
<gene>
    <name evidence="9" type="ORF">BV510_02125</name>
    <name evidence="10" type="ORF">CRI78_05240</name>
</gene>
<dbReference type="STRING" id="1801.BRW64_19645"/>
<dbReference type="AlphaFoldDB" id="A0A1Q4H997"/>
<evidence type="ECO:0000256" key="1">
    <source>
        <dbReference type="ARBA" id="ARBA00004429"/>
    </source>
</evidence>
<dbReference type="EMBL" id="PDCR01000005">
    <property type="protein sequence ID" value="PEG55664.1"/>
    <property type="molecule type" value="Genomic_DNA"/>
</dbReference>
<evidence type="ECO:0000256" key="4">
    <source>
        <dbReference type="ARBA" id="ARBA00022692"/>
    </source>
</evidence>
<protein>
    <submittedName>
        <fullName evidence="9">C4-dicarboxylate ABC transporter permease</fullName>
    </submittedName>
    <submittedName>
        <fullName evidence="10">TRAP transporter large permease</fullName>
    </submittedName>
</protein>
<dbReference type="PANTHER" id="PTHR33362:SF3">
    <property type="entry name" value="SIALIC ACID TRAP TRANSPORTER PERMEASE PROTEIN SIAT"/>
    <property type="match status" value="1"/>
</dbReference>
<dbReference type="InterPro" id="IPR004681">
    <property type="entry name" value="TRAP_DctM"/>
</dbReference>
<dbReference type="EMBL" id="MIJD01000011">
    <property type="protein sequence ID" value="OPE55992.1"/>
    <property type="molecule type" value="Genomic_DNA"/>
</dbReference>
<reference evidence="9 11" key="1">
    <citation type="submission" date="2016-09" db="EMBL/GenBank/DDBJ databases">
        <title>genome sequences of unsequenced Mycobacteria.</title>
        <authorList>
            <person name="Greninger A.L."/>
            <person name="Jerome K.R."/>
            <person name="Mcnair B."/>
            <person name="Wallis C."/>
            <person name="Fang F."/>
        </authorList>
    </citation>
    <scope>NUCLEOTIDE SEQUENCE [LARGE SCALE GENOMIC DNA]</scope>
    <source>
        <strain evidence="9 11">BM1</strain>
    </source>
</reference>
<dbReference type="GO" id="GO:0005886">
    <property type="term" value="C:plasma membrane"/>
    <property type="evidence" value="ECO:0007669"/>
    <property type="project" value="UniProtKB-SubCell"/>
</dbReference>
<dbReference type="RefSeq" id="WP_073858124.1">
    <property type="nucleotide sequence ID" value="NZ_BAAATC010000019.1"/>
</dbReference>
<evidence type="ECO:0000256" key="6">
    <source>
        <dbReference type="ARBA" id="ARBA00023136"/>
    </source>
</evidence>
<evidence type="ECO:0000313" key="11">
    <source>
        <dbReference type="Proteomes" id="UP000191039"/>
    </source>
</evidence>
<evidence type="ECO:0000256" key="2">
    <source>
        <dbReference type="ARBA" id="ARBA00022475"/>
    </source>
</evidence>
<dbReference type="Proteomes" id="UP000191039">
    <property type="component" value="Unassembled WGS sequence"/>
</dbReference>
<evidence type="ECO:0000313" key="12">
    <source>
        <dbReference type="Proteomes" id="UP000220340"/>
    </source>
</evidence>
<feature type="transmembrane region" description="Helical" evidence="7">
    <location>
        <begin position="49"/>
        <end position="70"/>
    </location>
</feature>
<organism evidence="9 11">
    <name type="scientific">Mycolicibacterium diernhoferi</name>
    <dbReference type="NCBI Taxonomy" id="1801"/>
    <lineage>
        <taxon>Bacteria</taxon>
        <taxon>Bacillati</taxon>
        <taxon>Actinomycetota</taxon>
        <taxon>Actinomycetes</taxon>
        <taxon>Mycobacteriales</taxon>
        <taxon>Mycobacteriaceae</taxon>
        <taxon>Mycolicibacterium</taxon>
    </lineage>
</organism>